<feature type="non-terminal residue" evidence="1">
    <location>
        <position position="39"/>
    </location>
</feature>
<evidence type="ECO:0000313" key="2">
    <source>
        <dbReference type="Proteomes" id="UP000676336"/>
    </source>
</evidence>
<name>A0A8S3AC44_9BILA</name>
<protein>
    <submittedName>
        <fullName evidence="1">Uncharacterized protein</fullName>
    </submittedName>
</protein>
<organism evidence="1 2">
    <name type="scientific">Rotaria magnacalcarata</name>
    <dbReference type="NCBI Taxonomy" id="392030"/>
    <lineage>
        <taxon>Eukaryota</taxon>
        <taxon>Metazoa</taxon>
        <taxon>Spiralia</taxon>
        <taxon>Gnathifera</taxon>
        <taxon>Rotifera</taxon>
        <taxon>Eurotatoria</taxon>
        <taxon>Bdelloidea</taxon>
        <taxon>Philodinida</taxon>
        <taxon>Philodinidae</taxon>
        <taxon>Rotaria</taxon>
    </lineage>
</organism>
<reference evidence="1" key="1">
    <citation type="submission" date="2021-02" db="EMBL/GenBank/DDBJ databases">
        <authorList>
            <person name="Nowell W R."/>
        </authorList>
    </citation>
    <scope>NUCLEOTIDE SEQUENCE</scope>
</reference>
<evidence type="ECO:0000313" key="1">
    <source>
        <dbReference type="EMBL" id="CAF4717744.1"/>
    </source>
</evidence>
<dbReference type="AlphaFoldDB" id="A0A8S3AC44"/>
<proteinExistence type="predicted"/>
<gene>
    <name evidence="1" type="ORF">SMN809_LOCUS43720</name>
</gene>
<dbReference type="Proteomes" id="UP000676336">
    <property type="component" value="Unassembled WGS sequence"/>
</dbReference>
<accession>A0A8S3AC44</accession>
<sequence>MSQLTRIPLPDNFASTHQIRTLLGYLNGDDLPETSDDFK</sequence>
<comment type="caution">
    <text evidence="1">The sequence shown here is derived from an EMBL/GenBank/DDBJ whole genome shotgun (WGS) entry which is preliminary data.</text>
</comment>
<dbReference type="EMBL" id="CAJOBI010129581">
    <property type="protein sequence ID" value="CAF4717744.1"/>
    <property type="molecule type" value="Genomic_DNA"/>
</dbReference>